<dbReference type="EMBL" id="JADKYU010000379">
    <property type="protein sequence ID" value="MBF4984154.1"/>
    <property type="molecule type" value="Genomic_DNA"/>
</dbReference>
<name>A0ABS0A468_9FLAO</name>
<feature type="chain" id="PRO_5045032037" description="Lipoprotein" evidence="1">
    <location>
        <begin position="25"/>
        <end position="193"/>
    </location>
</feature>
<feature type="signal peptide" evidence="1">
    <location>
        <begin position="1"/>
        <end position="24"/>
    </location>
</feature>
<gene>
    <name evidence="2" type="ORF">FNJ87_07380</name>
    <name evidence="3" type="ORF">FNJ87_15580</name>
</gene>
<evidence type="ECO:0000313" key="3">
    <source>
        <dbReference type="EMBL" id="MBF4985684.1"/>
    </source>
</evidence>
<sequence length="193" mass="22231">MKQSFFIVTVFLLLIGCSSQQELASNTVQSAALLDYSVLQGQYENGVHDDPYIGLWRDLKANKTHFQKKVATVDTYVDLKMIDGETLQVQLCSEGQELDQMVLKGKADKFYFHINARANFIPIPFFLWSGENRTAIGNDMDGNLILLQGQYDWYYIFFLIESDDYEFIDATYPKYETDSIGTKILKPKTDLRF</sequence>
<accession>A0ABS0A468</accession>
<dbReference type="Proteomes" id="UP001194729">
    <property type="component" value="Unassembled WGS sequence"/>
</dbReference>
<evidence type="ECO:0000313" key="2">
    <source>
        <dbReference type="EMBL" id="MBF4984154.1"/>
    </source>
</evidence>
<reference evidence="2 4" key="1">
    <citation type="submission" date="2020-11" db="EMBL/GenBank/DDBJ databases">
        <title>P. mediterranea TC4 genome.</title>
        <authorList>
            <person name="Molmeret M."/>
        </authorList>
    </citation>
    <scope>NUCLEOTIDE SEQUENCE [LARGE SCALE GENOMIC DNA]</scope>
    <source>
        <strain evidence="2 4">TC4</strain>
    </source>
</reference>
<protein>
    <recommendedName>
        <fullName evidence="5">Lipoprotein</fullName>
    </recommendedName>
</protein>
<evidence type="ECO:0008006" key="5">
    <source>
        <dbReference type="Google" id="ProtNLM"/>
    </source>
</evidence>
<evidence type="ECO:0000256" key="1">
    <source>
        <dbReference type="SAM" id="SignalP"/>
    </source>
</evidence>
<comment type="caution">
    <text evidence="2">The sequence shown here is derived from an EMBL/GenBank/DDBJ whole genome shotgun (WGS) entry which is preliminary data.</text>
</comment>
<keyword evidence="1" id="KW-0732">Signal</keyword>
<evidence type="ECO:0000313" key="4">
    <source>
        <dbReference type="Proteomes" id="UP001194729"/>
    </source>
</evidence>
<organism evidence="2 4">
    <name type="scientific">Nonlabens mediterrranea</name>
    <dbReference type="NCBI Taxonomy" id="1419947"/>
    <lineage>
        <taxon>Bacteria</taxon>
        <taxon>Pseudomonadati</taxon>
        <taxon>Bacteroidota</taxon>
        <taxon>Flavobacteriia</taxon>
        <taxon>Flavobacteriales</taxon>
        <taxon>Flavobacteriaceae</taxon>
        <taxon>Nonlabens</taxon>
    </lineage>
</organism>
<proteinExistence type="predicted"/>
<dbReference type="EMBL" id="JADKYU010000823">
    <property type="protein sequence ID" value="MBF4985684.1"/>
    <property type="molecule type" value="Genomic_DNA"/>
</dbReference>
<keyword evidence="4" id="KW-1185">Reference proteome</keyword>
<dbReference type="PROSITE" id="PS51257">
    <property type="entry name" value="PROKAR_LIPOPROTEIN"/>
    <property type="match status" value="1"/>
</dbReference>